<dbReference type="GO" id="GO:0016620">
    <property type="term" value="F:oxidoreductase activity, acting on the aldehyde or oxo group of donors, NAD or NADP as acceptor"/>
    <property type="evidence" value="ECO:0007669"/>
    <property type="project" value="InterPro"/>
</dbReference>
<evidence type="ECO:0000259" key="2">
    <source>
        <dbReference type="Pfam" id="PF00171"/>
    </source>
</evidence>
<sequence>MQSEVLDDQFFATLSEFLSWMHGPRKDVVDVESSRLLTRVATATEDDVKDSLLSVQAAQVVWQELQGYGRAQVMSRFRHSLWKFQEEIVAMSQMLSGKSKNDANEEFLDLLATTRSAKTLSQRLSKRRRGRGSLPFSNWRVNYRPVGAIGMYTSPEWPMSSLCDVLQALVAGNAVINFVTPQAALGAVLLHAMLVDAGMPYGLWKIIPATTSEPGRSIIPGLDMVVVLGSQRLGRRVARSAQEAGVPFKGFLQLLNTGVVCEDANFNRAIRGIARAGFQSAGQAVTALEVVFVQDTIYDDFQNGLKEYVEKQVVIGSLSSNDTTVGSLLNAKRAETLQEYIDDAVAMGAQLICGGKRRQDLGEGFFEPTILADVPREAKMYGKGLNGPVICLVPFSELSEVSRHIGKSRHAYLAYLFTRSQETMRNFMDAVDSAALVVNDAYMSLYSAWRAPIQGVKDTGSGIRHGVESITQYSRLQSATRQRGRTWIPDDLKPGNPIERFAEFNTKFSVRISVLFSDTPLAYLFRSLRRSIGSWIHGPI</sequence>
<dbReference type="Gene3D" id="3.40.309.10">
    <property type="entry name" value="Aldehyde Dehydrogenase, Chain A, domain 2"/>
    <property type="match status" value="1"/>
</dbReference>
<accession>A0A7Y0URT4</accession>
<dbReference type="InterPro" id="IPR016161">
    <property type="entry name" value="Ald_DH/histidinol_DH"/>
</dbReference>
<evidence type="ECO:0000256" key="1">
    <source>
        <dbReference type="ARBA" id="ARBA00023002"/>
    </source>
</evidence>
<name>A0A7Y0URT4_9ACTO</name>
<reference evidence="3 4" key="1">
    <citation type="submission" date="2020-04" db="EMBL/GenBank/DDBJ databases">
        <title>Antimicrobial susceptibility and clonality of vaginal-derived multi-drug resistant Mobiluncus isolates in China.</title>
        <authorList>
            <person name="Zhang X."/>
        </authorList>
    </citation>
    <scope>NUCLEOTIDE SEQUENCE [LARGE SCALE GENOMIC DNA]</scope>
    <source>
        <strain evidence="3 4">12</strain>
    </source>
</reference>
<comment type="caution">
    <text evidence="3">The sequence shown here is derived from an EMBL/GenBank/DDBJ whole genome shotgun (WGS) entry which is preliminary data.</text>
</comment>
<proteinExistence type="predicted"/>
<dbReference type="Pfam" id="PF00171">
    <property type="entry name" value="Aldedh"/>
    <property type="match status" value="1"/>
</dbReference>
<evidence type="ECO:0000313" key="4">
    <source>
        <dbReference type="Proteomes" id="UP000575397"/>
    </source>
</evidence>
<dbReference type="SUPFAM" id="SSF53720">
    <property type="entry name" value="ALDH-like"/>
    <property type="match status" value="1"/>
</dbReference>
<dbReference type="Gene3D" id="3.40.605.10">
    <property type="entry name" value="Aldehyde Dehydrogenase, Chain A, domain 1"/>
    <property type="match status" value="1"/>
</dbReference>
<organism evidence="3 4">
    <name type="scientific">Mobiluncus mulieris</name>
    <dbReference type="NCBI Taxonomy" id="2052"/>
    <lineage>
        <taxon>Bacteria</taxon>
        <taxon>Bacillati</taxon>
        <taxon>Actinomycetota</taxon>
        <taxon>Actinomycetes</taxon>
        <taxon>Actinomycetales</taxon>
        <taxon>Actinomycetaceae</taxon>
        <taxon>Mobiluncus</taxon>
    </lineage>
</organism>
<dbReference type="InterPro" id="IPR016162">
    <property type="entry name" value="Ald_DH_N"/>
</dbReference>
<keyword evidence="1" id="KW-0560">Oxidoreductase</keyword>
<dbReference type="PANTHER" id="PTHR11699">
    <property type="entry name" value="ALDEHYDE DEHYDROGENASE-RELATED"/>
    <property type="match status" value="1"/>
</dbReference>
<dbReference type="RefSeq" id="WP_169762119.1">
    <property type="nucleotide sequence ID" value="NZ_JABCUS010000002.1"/>
</dbReference>
<dbReference type="InterPro" id="IPR015590">
    <property type="entry name" value="Aldehyde_DH_dom"/>
</dbReference>
<dbReference type="AlphaFoldDB" id="A0A7Y0URT4"/>
<dbReference type="Proteomes" id="UP000575397">
    <property type="component" value="Unassembled WGS sequence"/>
</dbReference>
<gene>
    <name evidence="3" type="ORF">HHJ77_01120</name>
</gene>
<evidence type="ECO:0000313" key="3">
    <source>
        <dbReference type="EMBL" id="NMX02569.1"/>
    </source>
</evidence>
<feature type="domain" description="Aldehyde dehydrogenase" evidence="2">
    <location>
        <begin position="27"/>
        <end position="477"/>
    </location>
</feature>
<protein>
    <submittedName>
        <fullName evidence="3">Aldehyde dehydrogenase family protein</fullName>
    </submittedName>
</protein>
<dbReference type="InterPro" id="IPR016163">
    <property type="entry name" value="Ald_DH_C"/>
</dbReference>
<dbReference type="EMBL" id="JABCUS010000002">
    <property type="protein sequence ID" value="NMX02569.1"/>
    <property type="molecule type" value="Genomic_DNA"/>
</dbReference>